<reference evidence="5 6" key="1">
    <citation type="submission" date="2014-03" db="EMBL/GenBank/DDBJ databases">
        <title>Draft genome of the hookworm Oesophagostomum dentatum.</title>
        <authorList>
            <person name="Mitreva M."/>
        </authorList>
    </citation>
    <scope>NUCLEOTIDE SEQUENCE [LARGE SCALE GENOMIC DNA]</scope>
    <source>
        <strain evidence="5 6">OD-Hann</strain>
    </source>
</reference>
<evidence type="ECO:0000256" key="4">
    <source>
        <dbReference type="ARBA" id="ARBA00023014"/>
    </source>
</evidence>
<dbReference type="Gene3D" id="3.10.20.30">
    <property type="match status" value="1"/>
</dbReference>
<dbReference type="PANTHER" id="PTHR23426:SF76">
    <property type="entry name" value="ADRENODOXIN-LIKE PROTEIN 2, MITOCHONDRIAL"/>
    <property type="match status" value="1"/>
</dbReference>
<keyword evidence="3" id="KW-0408">Iron</keyword>
<dbReference type="GO" id="GO:0046872">
    <property type="term" value="F:metal ion binding"/>
    <property type="evidence" value="ECO:0007669"/>
    <property type="project" value="UniProtKB-KW"/>
</dbReference>
<evidence type="ECO:0000256" key="2">
    <source>
        <dbReference type="ARBA" id="ARBA00022723"/>
    </source>
</evidence>
<dbReference type="GO" id="GO:0009055">
    <property type="term" value="F:electron transfer activity"/>
    <property type="evidence" value="ECO:0007669"/>
    <property type="project" value="TreeGrafter"/>
</dbReference>
<dbReference type="InterPro" id="IPR036010">
    <property type="entry name" value="2Fe-2S_ferredoxin-like_sf"/>
</dbReference>
<dbReference type="Proteomes" id="UP000053660">
    <property type="component" value="Unassembled WGS sequence"/>
</dbReference>
<dbReference type="GO" id="GO:0005739">
    <property type="term" value="C:mitochondrion"/>
    <property type="evidence" value="ECO:0007669"/>
    <property type="project" value="TreeGrafter"/>
</dbReference>
<keyword evidence="6" id="KW-1185">Reference proteome</keyword>
<evidence type="ECO:0000313" key="5">
    <source>
        <dbReference type="EMBL" id="KHJ84928.1"/>
    </source>
</evidence>
<protein>
    <recommendedName>
        <fullName evidence="7">2Fe-2S iron-sulfur cluster binding domain protein</fullName>
    </recommendedName>
</protein>
<proteinExistence type="predicted"/>
<organism evidence="5 6">
    <name type="scientific">Oesophagostomum dentatum</name>
    <name type="common">Nodular worm</name>
    <dbReference type="NCBI Taxonomy" id="61180"/>
    <lineage>
        <taxon>Eukaryota</taxon>
        <taxon>Metazoa</taxon>
        <taxon>Ecdysozoa</taxon>
        <taxon>Nematoda</taxon>
        <taxon>Chromadorea</taxon>
        <taxon>Rhabditida</taxon>
        <taxon>Rhabditina</taxon>
        <taxon>Rhabditomorpha</taxon>
        <taxon>Strongyloidea</taxon>
        <taxon>Strongylidae</taxon>
        <taxon>Oesophagostomum</taxon>
    </lineage>
</organism>
<dbReference type="InterPro" id="IPR001055">
    <property type="entry name" value="Adrenodoxin-like"/>
</dbReference>
<evidence type="ECO:0000313" key="6">
    <source>
        <dbReference type="Proteomes" id="UP000053660"/>
    </source>
</evidence>
<keyword evidence="4" id="KW-0411">Iron-sulfur</keyword>
<sequence>MLSIRPFSSLLRHSKQLIPPKFVPVASFAARPAPTPAANTKQVEYRCGNDVFVGSGKLGDTILDVVFDNDIPLDGFGACGGNLACCTSHIILSPEHYKRVDRISPPSQEEMDLLDEAPEFSEYSRLACQVQLGKNDPDIISVKVPVEKRDMRVMT</sequence>
<gene>
    <name evidence="5" type="ORF">OESDEN_15352</name>
</gene>
<evidence type="ECO:0008006" key="7">
    <source>
        <dbReference type="Google" id="ProtNLM"/>
    </source>
</evidence>
<keyword evidence="2" id="KW-0479">Metal-binding</keyword>
<dbReference type="PANTHER" id="PTHR23426">
    <property type="entry name" value="FERREDOXIN/ADRENODOXIN"/>
    <property type="match status" value="1"/>
</dbReference>
<evidence type="ECO:0000256" key="3">
    <source>
        <dbReference type="ARBA" id="ARBA00023004"/>
    </source>
</evidence>
<keyword evidence="1" id="KW-0001">2Fe-2S</keyword>
<dbReference type="EMBL" id="KN566129">
    <property type="protein sequence ID" value="KHJ84928.1"/>
    <property type="molecule type" value="Genomic_DNA"/>
</dbReference>
<dbReference type="GO" id="GO:0140647">
    <property type="term" value="P:P450-containing electron transport chain"/>
    <property type="evidence" value="ECO:0007669"/>
    <property type="project" value="InterPro"/>
</dbReference>
<dbReference type="AlphaFoldDB" id="A0A0B1SHV9"/>
<dbReference type="OrthoDB" id="268593at2759"/>
<dbReference type="InterPro" id="IPR012675">
    <property type="entry name" value="Beta-grasp_dom_sf"/>
</dbReference>
<dbReference type="GO" id="GO:0051537">
    <property type="term" value="F:2 iron, 2 sulfur cluster binding"/>
    <property type="evidence" value="ECO:0007669"/>
    <property type="project" value="UniProtKB-KW"/>
</dbReference>
<accession>A0A0B1SHV9</accession>
<name>A0A0B1SHV9_OESDE</name>
<dbReference type="SUPFAM" id="SSF54292">
    <property type="entry name" value="2Fe-2S ferredoxin-like"/>
    <property type="match status" value="1"/>
</dbReference>
<evidence type="ECO:0000256" key="1">
    <source>
        <dbReference type="ARBA" id="ARBA00022714"/>
    </source>
</evidence>